<feature type="repeat" description="PPR" evidence="2">
    <location>
        <begin position="96"/>
        <end position="126"/>
    </location>
</feature>
<dbReference type="Gene3D" id="1.25.40.10">
    <property type="entry name" value="Tetratricopeptide repeat domain"/>
    <property type="match status" value="3"/>
</dbReference>
<keyword evidence="1" id="KW-0677">Repeat</keyword>
<dbReference type="EMBL" id="LFYR01001587">
    <property type="protein sequence ID" value="KMZ60713.1"/>
    <property type="molecule type" value="Genomic_DNA"/>
</dbReference>
<dbReference type="GO" id="GO:0009451">
    <property type="term" value="P:RNA modification"/>
    <property type="evidence" value="ECO:0007669"/>
    <property type="project" value="InterPro"/>
</dbReference>
<dbReference type="OMA" id="CAHAGWL"/>
<proteinExistence type="predicted"/>
<protein>
    <recommendedName>
        <fullName evidence="5">Pentatricopeptide repeat-containing protein</fullName>
    </recommendedName>
</protein>
<sequence>MISPPLPPLPPPSHGIFSNTSSTSIVSWNHRPILKSRFHSKNPKAIVDAFKQMLQTDAKPNGITFSIVTRALSILKEVNSLMSIHVLLLRLGFHSDVFALNTLLNAYLTCGCTNTARKVFDEMPKRDVVAWTMLMNGYVRNGRGREAIELFFSMRKQGVRSDGRVLVAVFNACGQVNDLSLARELETSLTTSVEVHDIHVMNALISMYAKCGSMEGASRIFNSVGKKDTVTWNSMVSGYASCGMMSAAREVFYLIPIKNEVSWSTLVNGYVQNGSFGEALNVFNEMRGKGLVGNNAAFTSAITACGHLGSFGLALGREIHSGMDEQKVLNDVILSTALVDMYAKCGCLKTSTTLFERMKKKKSLVTWNVMIMGMATHGNAPGCFDLFTRLLKEDLTPSGETFLGLLLGCAHAGWVDEGRHLFVRMTCIYGITPQIEHCSCMVQLIGQAGLLAEAYEFIQKVSVTPDATLWGALLSACNFHGDVQLGELVSRKILELEPLHTGVYVQLSSMYAKAGMWREVMEIRFKMKEMGIKNRPARSSFELDGTVHEFFAGEDSHPMTRQIISVLNGIDILLNGGSYQTR</sequence>
<dbReference type="FunFam" id="1.25.40.10:FF:000344">
    <property type="entry name" value="Pentatricopeptide repeat-containing protein"/>
    <property type="match status" value="1"/>
</dbReference>
<dbReference type="Pfam" id="PF13041">
    <property type="entry name" value="PPR_2"/>
    <property type="match status" value="2"/>
</dbReference>
<dbReference type="PROSITE" id="PS51375">
    <property type="entry name" value="PPR"/>
    <property type="match status" value="5"/>
</dbReference>
<feature type="repeat" description="PPR" evidence="2">
    <location>
        <begin position="363"/>
        <end position="397"/>
    </location>
</feature>
<dbReference type="Pfam" id="PF01535">
    <property type="entry name" value="PPR"/>
    <property type="match status" value="4"/>
</dbReference>
<feature type="repeat" description="PPR" evidence="2">
    <location>
        <begin position="127"/>
        <end position="161"/>
    </location>
</feature>
<dbReference type="GO" id="GO:0003723">
    <property type="term" value="F:RNA binding"/>
    <property type="evidence" value="ECO:0007669"/>
    <property type="project" value="InterPro"/>
</dbReference>
<dbReference type="OrthoDB" id="185373at2759"/>
<evidence type="ECO:0000256" key="1">
    <source>
        <dbReference type="ARBA" id="ARBA00022737"/>
    </source>
</evidence>
<evidence type="ECO:0008006" key="5">
    <source>
        <dbReference type="Google" id="ProtNLM"/>
    </source>
</evidence>
<dbReference type="Proteomes" id="UP000036987">
    <property type="component" value="Unassembled WGS sequence"/>
</dbReference>
<dbReference type="Pfam" id="PF20431">
    <property type="entry name" value="E_motif"/>
    <property type="match status" value="1"/>
</dbReference>
<organism evidence="3 4">
    <name type="scientific">Zostera marina</name>
    <name type="common">Eelgrass</name>
    <dbReference type="NCBI Taxonomy" id="29655"/>
    <lineage>
        <taxon>Eukaryota</taxon>
        <taxon>Viridiplantae</taxon>
        <taxon>Streptophyta</taxon>
        <taxon>Embryophyta</taxon>
        <taxon>Tracheophyta</taxon>
        <taxon>Spermatophyta</taxon>
        <taxon>Magnoliopsida</taxon>
        <taxon>Liliopsida</taxon>
        <taxon>Zosteraceae</taxon>
        <taxon>Zostera</taxon>
    </lineage>
</organism>
<gene>
    <name evidence="3" type="ORF">ZOSMA_57G00490</name>
</gene>
<evidence type="ECO:0000313" key="4">
    <source>
        <dbReference type="Proteomes" id="UP000036987"/>
    </source>
</evidence>
<dbReference type="InterPro" id="IPR002885">
    <property type="entry name" value="PPR_rpt"/>
</dbReference>
<dbReference type="InterPro" id="IPR046960">
    <property type="entry name" value="PPR_At4g14850-like_plant"/>
</dbReference>
<evidence type="ECO:0000256" key="2">
    <source>
        <dbReference type="PROSITE-ProRule" id="PRU00708"/>
    </source>
</evidence>
<dbReference type="FunFam" id="1.25.40.10:FF:000184">
    <property type="entry name" value="Pentatricopeptide repeat-containing protein, chloroplastic"/>
    <property type="match status" value="1"/>
</dbReference>
<comment type="caution">
    <text evidence="3">The sequence shown here is derived from an EMBL/GenBank/DDBJ whole genome shotgun (WGS) entry which is preliminary data.</text>
</comment>
<name>A0A0K9NVQ7_ZOSMR</name>
<dbReference type="InterPro" id="IPR046848">
    <property type="entry name" value="E_motif"/>
</dbReference>
<keyword evidence="4" id="KW-1185">Reference proteome</keyword>
<dbReference type="PANTHER" id="PTHR47926">
    <property type="entry name" value="PENTATRICOPEPTIDE REPEAT-CONTAINING PROTEIN"/>
    <property type="match status" value="1"/>
</dbReference>
<reference evidence="4" key="1">
    <citation type="journal article" date="2016" name="Nature">
        <title>The genome of the seagrass Zostera marina reveals angiosperm adaptation to the sea.</title>
        <authorList>
            <person name="Olsen J.L."/>
            <person name="Rouze P."/>
            <person name="Verhelst B."/>
            <person name="Lin Y.-C."/>
            <person name="Bayer T."/>
            <person name="Collen J."/>
            <person name="Dattolo E."/>
            <person name="De Paoli E."/>
            <person name="Dittami S."/>
            <person name="Maumus F."/>
            <person name="Michel G."/>
            <person name="Kersting A."/>
            <person name="Lauritano C."/>
            <person name="Lohaus R."/>
            <person name="Toepel M."/>
            <person name="Tonon T."/>
            <person name="Vanneste K."/>
            <person name="Amirebrahimi M."/>
            <person name="Brakel J."/>
            <person name="Bostroem C."/>
            <person name="Chovatia M."/>
            <person name="Grimwood J."/>
            <person name="Jenkins J.W."/>
            <person name="Jueterbock A."/>
            <person name="Mraz A."/>
            <person name="Stam W.T."/>
            <person name="Tice H."/>
            <person name="Bornberg-Bauer E."/>
            <person name="Green P.J."/>
            <person name="Pearson G.A."/>
            <person name="Procaccini G."/>
            <person name="Duarte C.M."/>
            <person name="Schmutz J."/>
            <person name="Reusch T.B.H."/>
            <person name="Van de Peer Y."/>
        </authorList>
    </citation>
    <scope>NUCLEOTIDE SEQUENCE [LARGE SCALE GENOMIC DNA]</scope>
    <source>
        <strain evidence="4">cv. Finnish</strain>
    </source>
</reference>
<accession>A0A0K9NVQ7</accession>
<dbReference type="InterPro" id="IPR011990">
    <property type="entry name" value="TPR-like_helical_dom_sf"/>
</dbReference>
<dbReference type="AlphaFoldDB" id="A0A0K9NVQ7"/>
<dbReference type="NCBIfam" id="TIGR00756">
    <property type="entry name" value="PPR"/>
    <property type="match status" value="4"/>
</dbReference>
<evidence type="ECO:0000313" key="3">
    <source>
        <dbReference type="EMBL" id="KMZ60713.1"/>
    </source>
</evidence>
<feature type="repeat" description="PPR" evidence="2">
    <location>
        <begin position="259"/>
        <end position="293"/>
    </location>
</feature>
<feature type="repeat" description="PPR" evidence="2">
    <location>
        <begin position="228"/>
        <end position="258"/>
    </location>
</feature>